<evidence type="ECO:0000256" key="2">
    <source>
        <dbReference type="SAM" id="MobiDB-lite"/>
    </source>
</evidence>
<dbReference type="OrthoDB" id="3525185at2759"/>
<organism evidence="4 5">
    <name type="scientific">Oidiodendron maius (strain Zn)</name>
    <dbReference type="NCBI Taxonomy" id="913774"/>
    <lineage>
        <taxon>Eukaryota</taxon>
        <taxon>Fungi</taxon>
        <taxon>Dikarya</taxon>
        <taxon>Ascomycota</taxon>
        <taxon>Pezizomycotina</taxon>
        <taxon>Leotiomycetes</taxon>
        <taxon>Leotiomycetes incertae sedis</taxon>
        <taxon>Myxotrichaceae</taxon>
        <taxon>Oidiodendron</taxon>
    </lineage>
</organism>
<evidence type="ECO:0000256" key="1">
    <source>
        <dbReference type="ARBA" id="ARBA00023242"/>
    </source>
</evidence>
<dbReference type="AlphaFoldDB" id="A0A0C3H1I7"/>
<dbReference type="CDD" id="cd00067">
    <property type="entry name" value="GAL4"/>
    <property type="match status" value="1"/>
</dbReference>
<dbReference type="SUPFAM" id="SSF57701">
    <property type="entry name" value="Zn2/Cys6 DNA-binding domain"/>
    <property type="match status" value="1"/>
</dbReference>
<name>A0A0C3H1I7_OIDMZ</name>
<dbReference type="InterPro" id="IPR001138">
    <property type="entry name" value="Zn2Cys6_DnaBD"/>
</dbReference>
<evidence type="ECO:0000313" key="5">
    <source>
        <dbReference type="Proteomes" id="UP000054321"/>
    </source>
</evidence>
<proteinExistence type="predicted"/>
<evidence type="ECO:0000313" key="4">
    <source>
        <dbReference type="EMBL" id="KIM97219.1"/>
    </source>
</evidence>
<reference evidence="4 5" key="1">
    <citation type="submission" date="2014-04" db="EMBL/GenBank/DDBJ databases">
        <authorList>
            <consortium name="DOE Joint Genome Institute"/>
            <person name="Kuo A."/>
            <person name="Martino E."/>
            <person name="Perotto S."/>
            <person name="Kohler A."/>
            <person name="Nagy L.G."/>
            <person name="Floudas D."/>
            <person name="Copeland A."/>
            <person name="Barry K.W."/>
            <person name="Cichocki N."/>
            <person name="Veneault-Fourrey C."/>
            <person name="LaButti K."/>
            <person name="Lindquist E.A."/>
            <person name="Lipzen A."/>
            <person name="Lundell T."/>
            <person name="Morin E."/>
            <person name="Murat C."/>
            <person name="Sun H."/>
            <person name="Tunlid A."/>
            <person name="Henrissat B."/>
            <person name="Grigoriev I.V."/>
            <person name="Hibbett D.S."/>
            <person name="Martin F."/>
            <person name="Nordberg H.P."/>
            <person name="Cantor M.N."/>
            <person name="Hua S.X."/>
        </authorList>
    </citation>
    <scope>NUCLEOTIDE SEQUENCE [LARGE SCALE GENOMIC DNA]</scope>
    <source>
        <strain evidence="4 5">Zn</strain>
    </source>
</reference>
<protein>
    <recommendedName>
        <fullName evidence="3">Zn(2)-C6 fungal-type domain-containing protein</fullName>
    </recommendedName>
</protein>
<feature type="compositionally biased region" description="Polar residues" evidence="2">
    <location>
        <begin position="328"/>
        <end position="343"/>
    </location>
</feature>
<dbReference type="Pfam" id="PF00172">
    <property type="entry name" value="Zn_clus"/>
    <property type="match status" value="1"/>
</dbReference>
<dbReference type="STRING" id="913774.A0A0C3H1I7"/>
<dbReference type="InterPro" id="IPR036864">
    <property type="entry name" value="Zn2-C6_fun-type_DNA-bd_sf"/>
</dbReference>
<feature type="region of interest" description="Disordered" evidence="2">
    <location>
        <begin position="320"/>
        <end position="343"/>
    </location>
</feature>
<keyword evidence="1" id="KW-0539">Nucleus</keyword>
<dbReference type="PROSITE" id="PS00463">
    <property type="entry name" value="ZN2_CY6_FUNGAL_1"/>
    <property type="match status" value="1"/>
</dbReference>
<dbReference type="PANTHER" id="PTHR38111">
    <property type="entry name" value="ZN(2)-C6 FUNGAL-TYPE DOMAIN-CONTAINING PROTEIN-RELATED"/>
    <property type="match status" value="1"/>
</dbReference>
<reference evidence="5" key="2">
    <citation type="submission" date="2015-01" db="EMBL/GenBank/DDBJ databases">
        <title>Evolutionary Origins and Diversification of the Mycorrhizal Mutualists.</title>
        <authorList>
            <consortium name="DOE Joint Genome Institute"/>
            <consortium name="Mycorrhizal Genomics Consortium"/>
            <person name="Kohler A."/>
            <person name="Kuo A."/>
            <person name="Nagy L.G."/>
            <person name="Floudas D."/>
            <person name="Copeland A."/>
            <person name="Barry K.W."/>
            <person name="Cichocki N."/>
            <person name="Veneault-Fourrey C."/>
            <person name="LaButti K."/>
            <person name="Lindquist E.A."/>
            <person name="Lipzen A."/>
            <person name="Lundell T."/>
            <person name="Morin E."/>
            <person name="Murat C."/>
            <person name="Riley R."/>
            <person name="Ohm R."/>
            <person name="Sun H."/>
            <person name="Tunlid A."/>
            <person name="Henrissat B."/>
            <person name="Grigoriev I.V."/>
            <person name="Hibbett D.S."/>
            <person name="Martin F."/>
        </authorList>
    </citation>
    <scope>NUCLEOTIDE SEQUENCE [LARGE SCALE GENOMIC DNA]</scope>
    <source>
        <strain evidence="5">Zn</strain>
    </source>
</reference>
<sequence>MVNVPGRSKGCLTCRQRKVKCDQSLPECLQCREMRLSCPGARTGAFFMHTLLAPPAEILPNLSPLTHHQPSRANFFDNLFVAHFIESFGNMKASPSPVPSTIWLDELPILVASFRPSLAKHSIRAGTMLLYGAYARDVSIQTEARRWYARALRDLRSLLLRGACAGDSAVAFNEDDICATVMLSHFESVAGTSVGAWVQHVEGASMMLEIRGPERCRFGFMHEIFRHLRLLTLVATMAQNKLHSFSSKRWITIPFQTHQKNSFDSVVDIFFSLSRCLAVAQRVINSSGDKADVLLTELRILIQGSISQIDQWRLQDNSWSNSDKDSTDMSPHSANVRQNASPKSSNALQKAVYYDLPTAALSSLYDAANMIILSLLFFISPSGGSYETRIELHAQSILSANDFINANNRPNSVHGSLMMFFPLKLVSLWSSSLQQNNQAARLVQSLSGNGGFNEVTSNGFYGDVATYICYQRKTMMLQ</sequence>
<dbReference type="GO" id="GO:0000981">
    <property type="term" value="F:DNA-binding transcription factor activity, RNA polymerase II-specific"/>
    <property type="evidence" value="ECO:0007669"/>
    <property type="project" value="InterPro"/>
</dbReference>
<dbReference type="PROSITE" id="PS50048">
    <property type="entry name" value="ZN2_CY6_FUNGAL_2"/>
    <property type="match status" value="1"/>
</dbReference>
<dbReference type="PANTHER" id="PTHR38111:SF2">
    <property type="entry name" value="FINGER DOMAIN PROTEIN, PUTATIVE (AFU_ORTHOLOGUE AFUA_1G01560)-RELATED"/>
    <property type="match status" value="1"/>
</dbReference>
<dbReference type="Proteomes" id="UP000054321">
    <property type="component" value="Unassembled WGS sequence"/>
</dbReference>
<dbReference type="Gene3D" id="4.10.240.10">
    <property type="entry name" value="Zn(2)-C6 fungal-type DNA-binding domain"/>
    <property type="match status" value="1"/>
</dbReference>
<dbReference type="EMBL" id="KN832882">
    <property type="protein sequence ID" value="KIM97219.1"/>
    <property type="molecule type" value="Genomic_DNA"/>
</dbReference>
<dbReference type="SMART" id="SM00066">
    <property type="entry name" value="GAL4"/>
    <property type="match status" value="1"/>
</dbReference>
<dbReference type="InterPro" id="IPR053178">
    <property type="entry name" value="Osmoadaptation_assoc"/>
</dbReference>
<evidence type="ECO:0000259" key="3">
    <source>
        <dbReference type="PROSITE" id="PS50048"/>
    </source>
</evidence>
<accession>A0A0C3H1I7</accession>
<dbReference type="InParanoid" id="A0A0C3H1I7"/>
<dbReference type="GO" id="GO:0008270">
    <property type="term" value="F:zinc ion binding"/>
    <property type="evidence" value="ECO:0007669"/>
    <property type="project" value="InterPro"/>
</dbReference>
<feature type="domain" description="Zn(2)-C6 fungal-type" evidence="3">
    <location>
        <begin position="10"/>
        <end position="38"/>
    </location>
</feature>
<dbReference type="HOGENOM" id="CLU_043567_1_0_1"/>
<gene>
    <name evidence="4" type="ORF">OIDMADRAFT_168978</name>
</gene>
<keyword evidence="5" id="KW-1185">Reference proteome</keyword>